<dbReference type="Pfam" id="PF04055">
    <property type="entry name" value="Radical_SAM"/>
    <property type="match status" value="1"/>
</dbReference>
<evidence type="ECO:0000256" key="8">
    <source>
        <dbReference type="ARBA" id="ARBA00022723"/>
    </source>
</evidence>
<evidence type="ECO:0000256" key="2">
    <source>
        <dbReference type="ARBA" id="ARBA00010765"/>
    </source>
</evidence>
<dbReference type="Proteomes" id="UP000675882">
    <property type="component" value="Unassembled WGS sequence"/>
</dbReference>
<feature type="binding site" evidence="13 14">
    <location>
        <position position="250"/>
    </location>
    <ligand>
        <name>[2Fe-2S] cluster</name>
        <dbReference type="ChEBI" id="CHEBI:190135"/>
    </ligand>
</feature>
<dbReference type="CDD" id="cd01335">
    <property type="entry name" value="Radical_SAM"/>
    <property type="match status" value="1"/>
</dbReference>
<dbReference type="GO" id="GO:0051537">
    <property type="term" value="F:2 iron, 2 sulfur cluster binding"/>
    <property type="evidence" value="ECO:0007669"/>
    <property type="project" value="UniProtKB-KW"/>
</dbReference>
<feature type="binding site" evidence="13 14">
    <location>
        <position position="122"/>
    </location>
    <ligand>
        <name>[4Fe-4S] cluster</name>
        <dbReference type="ChEBI" id="CHEBI:49883"/>
        <note>4Fe-4S-S-AdoMet</note>
    </ligand>
</feature>
<comment type="catalytic activity">
    <reaction evidence="12 13">
        <text>(4R,5S)-dethiobiotin + (sulfur carrier)-SH + 2 reduced [2Fe-2S]-[ferredoxin] + 2 S-adenosyl-L-methionine = (sulfur carrier)-H + biotin + 2 5'-deoxyadenosine + 2 L-methionine + 2 oxidized [2Fe-2S]-[ferredoxin]</text>
        <dbReference type="Rhea" id="RHEA:22060"/>
        <dbReference type="Rhea" id="RHEA-COMP:10000"/>
        <dbReference type="Rhea" id="RHEA-COMP:10001"/>
        <dbReference type="Rhea" id="RHEA-COMP:14737"/>
        <dbReference type="Rhea" id="RHEA-COMP:14739"/>
        <dbReference type="ChEBI" id="CHEBI:17319"/>
        <dbReference type="ChEBI" id="CHEBI:29917"/>
        <dbReference type="ChEBI" id="CHEBI:33737"/>
        <dbReference type="ChEBI" id="CHEBI:33738"/>
        <dbReference type="ChEBI" id="CHEBI:57586"/>
        <dbReference type="ChEBI" id="CHEBI:57844"/>
        <dbReference type="ChEBI" id="CHEBI:59789"/>
        <dbReference type="ChEBI" id="CHEBI:64428"/>
        <dbReference type="ChEBI" id="CHEBI:149473"/>
        <dbReference type="EC" id="2.8.1.6"/>
    </reaction>
</comment>
<dbReference type="Pfam" id="PF06968">
    <property type="entry name" value="BATS"/>
    <property type="match status" value="1"/>
</dbReference>
<gene>
    <name evidence="13 16" type="primary">bioB</name>
    <name evidence="16" type="ORF">NTGZN8_170034</name>
</gene>
<dbReference type="Gene3D" id="3.20.20.70">
    <property type="entry name" value="Aldolase class I"/>
    <property type="match status" value="1"/>
</dbReference>
<feature type="binding site" evidence="13 14">
    <location>
        <position position="190"/>
    </location>
    <ligand>
        <name>[2Fe-2S] cluster</name>
        <dbReference type="ChEBI" id="CHEBI:190135"/>
    </ligand>
</feature>
<sequence>MVVRVGVAIILCRCSKIGGLKLTSLHPFADHVVPFKSSELHVMDIQAEQYNLSAKMKSPGQISTRTLPWSREEVDELFKLPFADLLYRAQQVHREYFDANAIQLSTLLSIKTGGCPEDCSYCPQSARYDTSVGEKSLLDIENVMAAARTAKDAGATRFCMGAAWRGPKQRDLEPVLEMVRKVKALGLETCATLGLLKDGQAEQLQEAGLDYYNHNLDTAPEFYGKIISTRDYQDRLDTLERVRKAGLNVCCGGIVGLGETLEQRAGLIVQLANLDPYPESVPINLLVQVEGTPLAGTKALDPLEFVRTIAVARITMPRARVRLSAGRQLMSEAVQALCFLAGANSVFYGEQLLTTGNPDVERDRALFDKLGMYPA</sequence>
<evidence type="ECO:0000259" key="15">
    <source>
        <dbReference type="PROSITE" id="PS51918"/>
    </source>
</evidence>
<dbReference type="SFLD" id="SFLDF00272">
    <property type="entry name" value="biotin_synthase"/>
    <property type="match status" value="1"/>
</dbReference>
<evidence type="ECO:0000256" key="9">
    <source>
        <dbReference type="ARBA" id="ARBA00022756"/>
    </source>
</evidence>
<dbReference type="InterPro" id="IPR013785">
    <property type="entry name" value="Aldolase_TIM"/>
</dbReference>
<keyword evidence="5 13" id="KW-0808">Transferase</keyword>
<dbReference type="InterPro" id="IPR058240">
    <property type="entry name" value="rSAM_sf"/>
</dbReference>
<evidence type="ECO:0000256" key="5">
    <source>
        <dbReference type="ARBA" id="ARBA00022679"/>
    </source>
</evidence>
<comment type="subunit">
    <text evidence="13">Homodimer.</text>
</comment>
<dbReference type="SFLD" id="SFLDG01060">
    <property type="entry name" value="BATS_domain_containing"/>
    <property type="match status" value="1"/>
</dbReference>
<comment type="cofactor">
    <cofactor evidence="13">
        <name>[2Fe-2S] cluster</name>
        <dbReference type="ChEBI" id="CHEBI:190135"/>
    </cofactor>
    <text evidence="13">Binds 1 [2Fe-2S] cluster. The cluster is coordinated with 3 cysteines and 1 arginine.</text>
</comment>
<dbReference type="GO" id="GO:0051539">
    <property type="term" value="F:4 iron, 4 sulfur cluster binding"/>
    <property type="evidence" value="ECO:0007669"/>
    <property type="project" value="UniProtKB-KW"/>
</dbReference>
<dbReference type="InterPro" id="IPR010722">
    <property type="entry name" value="BATS_dom"/>
</dbReference>
<accession>A0A916BED0</accession>
<evidence type="ECO:0000256" key="11">
    <source>
        <dbReference type="ARBA" id="ARBA00023014"/>
    </source>
</evidence>
<comment type="similarity">
    <text evidence="2 13">Belongs to the radical SAM superfamily. Biotin synthase family.</text>
</comment>
<keyword evidence="9 13" id="KW-0093">Biotin biosynthesis</keyword>
<comment type="cofactor">
    <cofactor evidence="13 14">
        <name>[4Fe-4S] cluster</name>
        <dbReference type="ChEBI" id="CHEBI:49883"/>
    </cofactor>
    <text evidence="13 14">Binds 1 [4Fe-4S] cluster. The cluster is coordinated with 3 cysteines and an exchangeable S-adenosyl-L-methionine.</text>
</comment>
<feature type="binding site" evidence="13 14">
    <location>
        <position position="115"/>
    </location>
    <ligand>
        <name>[4Fe-4S] cluster</name>
        <dbReference type="ChEBI" id="CHEBI:49883"/>
        <note>4Fe-4S-S-AdoMet</note>
    </ligand>
</feature>
<dbReference type="SUPFAM" id="SSF102114">
    <property type="entry name" value="Radical SAM enzymes"/>
    <property type="match status" value="1"/>
</dbReference>
<evidence type="ECO:0000256" key="14">
    <source>
        <dbReference type="PIRSR" id="PIRSR001619-1"/>
    </source>
</evidence>
<dbReference type="PANTHER" id="PTHR22976">
    <property type="entry name" value="BIOTIN SYNTHASE"/>
    <property type="match status" value="1"/>
</dbReference>
<dbReference type="PIRSF" id="PIRSF001619">
    <property type="entry name" value="Biotin_synth"/>
    <property type="match status" value="1"/>
</dbReference>
<proteinExistence type="inferred from homology"/>
<dbReference type="PANTHER" id="PTHR22976:SF2">
    <property type="entry name" value="BIOTIN SYNTHASE, MITOCHONDRIAL"/>
    <property type="match status" value="1"/>
</dbReference>
<dbReference type="SFLD" id="SFLDG01278">
    <property type="entry name" value="biotin_synthase_like"/>
    <property type="match status" value="1"/>
</dbReference>
<keyword evidence="4 13" id="KW-0004">4Fe-4S</keyword>
<feature type="binding site" evidence="13 14">
    <location>
        <position position="322"/>
    </location>
    <ligand>
        <name>[2Fe-2S] cluster</name>
        <dbReference type="ChEBI" id="CHEBI:190135"/>
    </ligand>
</feature>
<evidence type="ECO:0000256" key="4">
    <source>
        <dbReference type="ARBA" id="ARBA00022485"/>
    </source>
</evidence>
<evidence type="ECO:0000256" key="13">
    <source>
        <dbReference type="HAMAP-Rule" id="MF_01694"/>
    </source>
</evidence>
<evidence type="ECO:0000313" key="16">
    <source>
        <dbReference type="EMBL" id="CAE6706115.1"/>
    </source>
</evidence>
<dbReference type="AlphaFoldDB" id="A0A916BED0"/>
<dbReference type="NCBIfam" id="TIGR00433">
    <property type="entry name" value="bioB"/>
    <property type="match status" value="1"/>
</dbReference>
<dbReference type="HAMAP" id="MF_01694">
    <property type="entry name" value="BioB"/>
    <property type="match status" value="1"/>
</dbReference>
<dbReference type="InterPro" id="IPR002684">
    <property type="entry name" value="Biotin_synth/BioAB"/>
</dbReference>
<comment type="cofactor">
    <cofactor evidence="14">
        <name>[2Fe-2S] cluster</name>
        <dbReference type="ChEBI" id="CHEBI:190135"/>
    </cofactor>
    <text evidence="14">Binds 1 [2Fe-2S] cluster. The cluster is coordinated with 3 cysteines and 1 arginine.</text>
</comment>
<dbReference type="FunFam" id="3.20.20.70:FF:000011">
    <property type="entry name" value="Biotin synthase"/>
    <property type="match status" value="1"/>
</dbReference>
<dbReference type="InterPro" id="IPR024177">
    <property type="entry name" value="Biotin_synthase"/>
</dbReference>
<dbReference type="GO" id="GO:0005506">
    <property type="term" value="F:iron ion binding"/>
    <property type="evidence" value="ECO:0007669"/>
    <property type="project" value="UniProtKB-UniRule"/>
</dbReference>
<comment type="pathway">
    <text evidence="1 13">Cofactor biosynthesis; biotin biosynthesis; biotin from 7,8-diaminononanoate: step 2/2.</text>
</comment>
<dbReference type="SMART" id="SM00876">
    <property type="entry name" value="BATS"/>
    <property type="match status" value="1"/>
</dbReference>
<comment type="function">
    <text evidence="13">Catalyzes the conversion of dethiobiotin (DTB) to biotin by the insertion of a sulfur atom into dethiobiotin via a radical-based mechanism.</text>
</comment>
<feature type="domain" description="Radical SAM core" evidence="15">
    <location>
        <begin position="100"/>
        <end position="327"/>
    </location>
</feature>
<keyword evidence="7 13" id="KW-0001">2Fe-2S</keyword>
<keyword evidence="6 13" id="KW-0949">S-adenosyl-L-methionine</keyword>
<dbReference type="SFLD" id="SFLDS00029">
    <property type="entry name" value="Radical_SAM"/>
    <property type="match status" value="1"/>
</dbReference>
<keyword evidence="10 13" id="KW-0408">Iron</keyword>
<dbReference type="PROSITE" id="PS51918">
    <property type="entry name" value="RADICAL_SAM"/>
    <property type="match status" value="1"/>
</dbReference>
<comment type="caution">
    <text evidence="16">The sequence shown here is derived from an EMBL/GenBank/DDBJ whole genome shotgun (WGS) entry which is preliminary data.</text>
</comment>
<keyword evidence="8 13" id="KW-0479">Metal-binding</keyword>
<feature type="binding site" evidence="13 14">
    <location>
        <position position="119"/>
    </location>
    <ligand>
        <name>[4Fe-4S] cluster</name>
        <dbReference type="ChEBI" id="CHEBI:49883"/>
        <note>4Fe-4S-S-AdoMet</note>
    </ligand>
</feature>
<evidence type="ECO:0000256" key="12">
    <source>
        <dbReference type="ARBA" id="ARBA00051157"/>
    </source>
</evidence>
<dbReference type="InterPro" id="IPR007197">
    <property type="entry name" value="rSAM"/>
</dbReference>
<keyword evidence="17" id="KW-1185">Reference proteome</keyword>
<evidence type="ECO:0000256" key="10">
    <source>
        <dbReference type="ARBA" id="ARBA00023004"/>
    </source>
</evidence>
<dbReference type="SMART" id="SM00729">
    <property type="entry name" value="Elp3"/>
    <property type="match status" value="1"/>
</dbReference>
<reference evidence="16" key="1">
    <citation type="submission" date="2021-02" db="EMBL/GenBank/DDBJ databases">
        <authorList>
            <person name="Han P."/>
        </authorList>
    </citation>
    <scope>NUCLEOTIDE SEQUENCE</scope>
    <source>
        <strain evidence="16">Candidatus Nitrotoga sp. ZN8</strain>
    </source>
</reference>
<evidence type="ECO:0000313" key="17">
    <source>
        <dbReference type="Proteomes" id="UP000675882"/>
    </source>
</evidence>
<feature type="binding site" evidence="13 14">
    <location>
        <position position="159"/>
    </location>
    <ligand>
        <name>[2Fe-2S] cluster</name>
        <dbReference type="ChEBI" id="CHEBI:190135"/>
    </ligand>
</feature>
<dbReference type="EC" id="2.8.1.6" evidence="3 13"/>
<evidence type="ECO:0000256" key="7">
    <source>
        <dbReference type="ARBA" id="ARBA00022714"/>
    </source>
</evidence>
<evidence type="ECO:0000256" key="3">
    <source>
        <dbReference type="ARBA" id="ARBA00012236"/>
    </source>
</evidence>
<name>A0A916BED0_9PROT</name>
<dbReference type="GO" id="GO:0009102">
    <property type="term" value="P:biotin biosynthetic process"/>
    <property type="evidence" value="ECO:0007669"/>
    <property type="project" value="UniProtKB-UniRule"/>
</dbReference>
<dbReference type="InterPro" id="IPR006638">
    <property type="entry name" value="Elp3/MiaA/NifB-like_rSAM"/>
</dbReference>
<evidence type="ECO:0000256" key="6">
    <source>
        <dbReference type="ARBA" id="ARBA00022691"/>
    </source>
</evidence>
<dbReference type="GO" id="GO:0004076">
    <property type="term" value="F:biotin synthase activity"/>
    <property type="evidence" value="ECO:0007669"/>
    <property type="project" value="UniProtKB-UniRule"/>
</dbReference>
<protein>
    <recommendedName>
        <fullName evidence="3 13">Biotin synthase</fullName>
        <ecNumber evidence="3 13">2.8.1.6</ecNumber>
    </recommendedName>
</protein>
<organism evidence="16 17">
    <name type="scientific">Candidatus Nitrotoga fabula</name>
    <dbReference type="NCBI Taxonomy" id="2182327"/>
    <lineage>
        <taxon>Bacteria</taxon>
        <taxon>Pseudomonadati</taxon>
        <taxon>Pseudomonadota</taxon>
        <taxon>Betaproteobacteria</taxon>
        <taxon>Nitrosomonadales</taxon>
        <taxon>Gallionellaceae</taxon>
        <taxon>Candidatus Nitrotoga</taxon>
    </lineage>
</organism>
<dbReference type="EMBL" id="CAJNBL010000009">
    <property type="protein sequence ID" value="CAE6706115.1"/>
    <property type="molecule type" value="Genomic_DNA"/>
</dbReference>
<evidence type="ECO:0000256" key="1">
    <source>
        <dbReference type="ARBA" id="ARBA00004942"/>
    </source>
</evidence>
<keyword evidence="11 13" id="KW-0411">Iron-sulfur</keyword>